<dbReference type="GO" id="GO:0005789">
    <property type="term" value="C:endoplasmic reticulum membrane"/>
    <property type="evidence" value="ECO:0007669"/>
    <property type="project" value="TreeGrafter"/>
</dbReference>
<evidence type="ECO:0000256" key="2">
    <source>
        <dbReference type="ARBA" id="ARBA00004760"/>
    </source>
</evidence>
<dbReference type="PANTHER" id="PTHR43550:SF3">
    <property type="entry name" value="3-KETODIHYDROSPHINGOSINE REDUCTASE"/>
    <property type="match status" value="1"/>
</dbReference>
<evidence type="ECO:0000256" key="1">
    <source>
        <dbReference type="ARBA" id="ARBA00004240"/>
    </source>
</evidence>
<dbReference type="InterPro" id="IPR002347">
    <property type="entry name" value="SDR_fam"/>
</dbReference>
<evidence type="ECO:0000256" key="4">
    <source>
        <dbReference type="ARBA" id="ARBA00022741"/>
    </source>
</evidence>
<comment type="caution">
    <text evidence="14">The sequence shown here is derived from an EMBL/GenBank/DDBJ whole genome shotgun (WGS) entry which is preliminary data.</text>
</comment>
<evidence type="ECO:0000313" key="15">
    <source>
        <dbReference type="Proteomes" id="UP001055115"/>
    </source>
</evidence>
<evidence type="ECO:0000256" key="8">
    <source>
        <dbReference type="ARBA" id="ARBA00023002"/>
    </source>
</evidence>
<comment type="catalytic activity">
    <reaction evidence="12">
        <text>sphinganine + NADP(+) = 3-oxosphinganine + NADPH + H(+)</text>
        <dbReference type="Rhea" id="RHEA:22640"/>
        <dbReference type="ChEBI" id="CHEBI:15378"/>
        <dbReference type="ChEBI" id="CHEBI:57783"/>
        <dbReference type="ChEBI" id="CHEBI:57817"/>
        <dbReference type="ChEBI" id="CHEBI:58299"/>
        <dbReference type="ChEBI" id="CHEBI:58349"/>
        <dbReference type="EC" id="1.1.1.102"/>
    </reaction>
    <physiologicalReaction direction="right-to-left" evidence="12">
        <dbReference type="Rhea" id="RHEA:22642"/>
    </physiologicalReaction>
</comment>
<protein>
    <recommendedName>
        <fullName evidence="10">3-dehydrosphinganine reductase</fullName>
        <ecNumber evidence="10">1.1.1.102</ecNumber>
    </recommendedName>
</protein>
<dbReference type="GO" id="GO:0000166">
    <property type="term" value="F:nucleotide binding"/>
    <property type="evidence" value="ECO:0007669"/>
    <property type="project" value="UniProtKB-KW"/>
</dbReference>
<dbReference type="InterPro" id="IPR045022">
    <property type="entry name" value="KDSR-like"/>
</dbReference>
<comment type="pathway">
    <text evidence="3">Sphingolipid metabolism.</text>
</comment>
<accession>A0AA37P812</accession>
<evidence type="ECO:0000256" key="6">
    <source>
        <dbReference type="ARBA" id="ARBA00022857"/>
    </source>
</evidence>
<dbReference type="InterPro" id="IPR020904">
    <property type="entry name" value="Sc_DH/Rdtase_CS"/>
</dbReference>
<dbReference type="CDD" id="cd08939">
    <property type="entry name" value="KDSR-like_SDR_c"/>
    <property type="match status" value="1"/>
</dbReference>
<dbReference type="PROSITE" id="PS00061">
    <property type="entry name" value="ADH_SHORT"/>
    <property type="match status" value="1"/>
</dbReference>
<evidence type="ECO:0000313" key="14">
    <source>
        <dbReference type="EMBL" id="GKT46744.1"/>
    </source>
</evidence>
<proteinExistence type="predicted"/>
<evidence type="ECO:0000256" key="7">
    <source>
        <dbReference type="ARBA" id="ARBA00022919"/>
    </source>
</evidence>
<feature type="region of interest" description="Disordered" evidence="13">
    <location>
        <begin position="1"/>
        <end position="27"/>
    </location>
</feature>
<dbReference type="PANTHER" id="PTHR43550">
    <property type="entry name" value="3-KETODIHYDROSPHINGOSINE REDUCTASE"/>
    <property type="match status" value="1"/>
</dbReference>
<keyword evidence="5" id="KW-0256">Endoplasmic reticulum</keyword>
<dbReference type="GO" id="GO:0030148">
    <property type="term" value="P:sphingolipid biosynthetic process"/>
    <property type="evidence" value="ECO:0007669"/>
    <property type="project" value="InterPro"/>
</dbReference>
<dbReference type="PRINTS" id="PR00081">
    <property type="entry name" value="GDHRDH"/>
</dbReference>
<keyword evidence="6" id="KW-0521">NADP</keyword>
<dbReference type="InterPro" id="IPR036291">
    <property type="entry name" value="NAD(P)-bd_dom_sf"/>
</dbReference>
<organism evidence="14 15">
    <name type="scientific">Colletotrichum spaethianum</name>
    <dbReference type="NCBI Taxonomy" id="700344"/>
    <lineage>
        <taxon>Eukaryota</taxon>
        <taxon>Fungi</taxon>
        <taxon>Dikarya</taxon>
        <taxon>Ascomycota</taxon>
        <taxon>Pezizomycotina</taxon>
        <taxon>Sordariomycetes</taxon>
        <taxon>Hypocreomycetidae</taxon>
        <taxon>Glomerellales</taxon>
        <taxon>Glomerellaceae</taxon>
        <taxon>Colletotrichum</taxon>
        <taxon>Colletotrichum spaethianum species complex</taxon>
    </lineage>
</organism>
<dbReference type="AlphaFoldDB" id="A0AA37P812"/>
<dbReference type="GO" id="GO:0047560">
    <property type="term" value="F:3-dehydrosphinganine reductase activity"/>
    <property type="evidence" value="ECO:0007669"/>
    <property type="project" value="UniProtKB-EC"/>
</dbReference>
<dbReference type="GO" id="GO:0006666">
    <property type="term" value="P:3-keto-sphinganine metabolic process"/>
    <property type="evidence" value="ECO:0007669"/>
    <property type="project" value="InterPro"/>
</dbReference>
<evidence type="ECO:0000256" key="9">
    <source>
        <dbReference type="ARBA" id="ARBA00023098"/>
    </source>
</evidence>
<evidence type="ECO:0000256" key="13">
    <source>
        <dbReference type="SAM" id="MobiDB-lite"/>
    </source>
</evidence>
<evidence type="ECO:0000256" key="3">
    <source>
        <dbReference type="ARBA" id="ARBA00004991"/>
    </source>
</evidence>
<comment type="function">
    <text evidence="11">Catalyzes the reduction of 3'-oxosphinganine (3-ketodihydrosphingosine/KDS) to sphinganine (dihydrosphingosine/DHS), the second step of de novo sphingolipid biosynthesis.</text>
</comment>
<dbReference type="SUPFAM" id="SSF51735">
    <property type="entry name" value="NAD(P)-binding Rossmann-fold domains"/>
    <property type="match status" value="1"/>
</dbReference>
<dbReference type="EMBL" id="BQXU01000017">
    <property type="protein sequence ID" value="GKT46744.1"/>
    <property type="molecule type" value="Genomic_DNA"/>
</dbReference>
<keyword evidence="4" id="KW-0547">Nucleotide-binding</keyword>
<evidence type="ECO:0000256" key="5">
    <source>
        <dbReference type="ARBA" id="ARBA00022824"/>
    </source>
</evidence>
<sequence>MPAVRSPGGHLLASPGPACCAPRPKSQSDEAEHKDLFISIAPTILSFFGSRAMEYTSQALRIALPGLAAVLLASAMGLFNRKNHMPVDGKTVLLTGASEGMGRSVALQLAAKGANLVLIARNAARLEELITELKAVAKHPETQRFKELRRPIVAEATAWNGGRSPDIVWCIAGMATTGFFTEVPFSETRKNMDVNFYGTAEMAHSILREWLAPEAPIEDEPRHLIMTTSVVAFFTIAGYAPYAGSKWAIRGLADTLSQEVLLYPQNVKIHVVFPGTITSPGLERENETKPQITHQLEELDPVQSPEEVARLSIKGLERGDYFVTVAFLGSLMKWSGLGGSLRNNWVLDTFMIWVTSWVWVFMLPDLLKQCRNYGKKHGHPATYGKPKPRA</sequence>
<comment type="subcellular location">
    <subcellularLocation>
        <location evidence="1">Endoplasmic reticulum</location>
    </subcellularLocation>
</comment>
<keyword evidence="8" id="KW-0560">Oxidoreductase</keyword>
<dbReference type="Pfam" id="PF00106">
    <property type="entry name" value="adh_short"/>
    <property type="match status" value="1"/>
</dbReference>
<dbReference type="RefSeq" id="XP_049129094.1">
    <property type="nucleotide sequence ID" value="XM_049273137.1"/>
</dbReference>
<gene>
    <name evidence="14" type="ORF">ColSpa_06925</name>
</gene>
<evidence type="ECO:0000256" key="11">
    <source>
        <dbReference type="ARBA" id="ARBA00044737"/>
    </source>
</evidence>
<evidence type="ECO:0000256" key="12">
    <source>
        <dbReference type="ARBA" id="ARBA00048930"/>
    </source>
</evidence>
<dbReference type="Gene3D" id="3.40.50.720">
    <property type="entry name" value="NAD(P)-binding Rossmann-like Domain"/>
    <property type="match status" value="1"/>
</dbReference>
<reference evidence="14 15" key="1">
    <citation type="submission" date="2022-03" db="EMBL/GenBank/DDBJ databases">
        <title>Genome data of Colletotrichum spp.</title>
        <authorList>
            <person name="Utami Y.D."/>
            <person name="Hiruma K."/>
        </authorList>
    </citation>
    <scope>NUCLEOTIDE SEQUENCE [LARGE SCALE GENOMIC DNA]</scope>
    <source>
        <strain evidence="14 15">MAFF 239500</strain>
    </source>
</reference>
<dbReference type="GeneID" id="73327727"/>
<comment type="pathway">
    <text evidence="2">Lipid metabolism; sphingolipid metabolism.</text>
</comment>
<evidence type="ECO:0000256" key="10">
    <source>
        <dbReference type="ARBA" id="ARBA00026112"/>
    </source>
</evidence>
<name>A0AA37P812_9PEZI</name>
<keyword evidence="15" id="KW-1185">Reference proteome</keyword>
<dbReference type="Proteomes" id="UP001055115">
    <property type="component" value="Unassembled WGS sequence"/>
</dbReference>
<dbReference type="EC" id="1.1.1.102" evidence="10"/>
<keyword evidence="9" id="KW-0443">Lipid metabolism</keyword>
<keyword evidence="7" id="KW-0746">Sphingolipid metabolism</keyword>